<dbReference type="EMBL" id="NSJB01000002">
    <property type="protein sequence ID" value="PAT37651.1"/>
    <property type="molecule type" value="Genomic_DNA"/>
</dbReference>
<dbReference type="PANTHER" id="PTHR22726">
    <property type="entry name" value="METALLOENDOPEPTIDASE OMA1"/>
    <property type="match status" value="1"/>
</dbReference>
<dbReference type="PANTHER" id="PTHR22726:SF1">
    <property type="entry name" value="METALLOENDOPEPTIDASE OMA1, MITOCHONDRIAL"/>
    <property type="match status" value="1"/>
</dbReference>
<dbReference type="GO" id="GO:0004222">
    <property type="term" value="F:metalloendopeptidase activity"/>
    <property type="evidence" value="ECO:0007669"/>
    <property type="project" value="InterPro"/>
</dbReference>
<reference evidence="10 11" key="1">
    <citation type="submission" date="2017-08" db="EMBL/GenBank/DDBJ databases">
        <title>WGS of Clinical strains of the CDC Group NO-1 linked to zoonotic infections in humans.</title>
        <authorList>
            <person name="Bernier A.-M."/>
            <person name="Bernard K."/>
        </authorList>
    </citation>
    <scope>NUCLEOTIDE SEQUENCE [LARGE SCALE GENOMIC DNA]</scope>
    <source>
        <strain evidence="10 11">NML00-0135</strain>
    </source>
</reference>
<keyword evidence="6" id="KW-0482">Metalloprotease</keyword>
<keyword evidence="4" id="KW-0378">Hydrolase</keyword>
<feature type="region of interest" description="Disordered" evidence="7">
    <location>
        <begin position="289"/>
        <end position="311"/>
    </location>
</feature>
<evidence type="ECO:0000313" key="10">
    <source>
        <dbReference type="EMBL" id="PAT37651.1"/>
    </source>
</evidence>
<dbReference type="InterPro" id="IPR001915">
    <property type="entry name" value="Peptidase_M48"/>
</dbReference>
<keyword evidence="8" id="KW-1133">Transmembrane helix</keyword>
<accession>A0A2A2AIV2</accession>
<keyword evidence="8" id="KW-0472">Membrane</keyword>
<dbReference type="InterPro" id="IPR051156">
    <property type="entry name" value="Mito/Outer_Membr_Metalloprot"/>
</dbReference>
<dbReference type="GO" id="GO:0046872">
    <property type="term" value="F:metal ion binding"/>
    <property type="evidence" value="ECO:0007669"/>
    <property type="project" value="UniProtKB-KW"/>
</dbReference>
<proteinExistence type="predicted"/>
<name>A0A2A2AIV2_9BURK</name>
<evidence type="ECO:0000256" key="5">
    <source>
        <dbReference type="ARBA" id="ARBA00022833"/>
    </source>
</evidence>
<sequence>MNSISPRAQARSAISPLPAGSAPAARQRQRPGQAARALFLAPCLAVCLAALGGLPASDANAQALPSLGEADGFSVGDERRIGDQIARQLYRDPDYIDDPVLQEYVQDIWLALMQAARKKGALDDALGEQFAWRVLLGKDRSVNAFALPGGYFGLHLGLINAVDSRDELASVMAHELSHVSQRHIARLHAQNARQTPLLIASMVLGALAASKNPDAAQAVVAGGQALAMQNSLSFSRSMEQEADRIGLGLMAPAGFDPAGFIGMFDKLSQANRFNDNGAYPYLRTHPLTSQRQSDLQARLPQGQPRHARPATSMAHAMVVARSRVLSLGKVDFLRSAVQSAQPLARTTAPPRSADEAGAAAADAGRLYAGALAAAQLRDADQAKALADALSARSAGDAAAHRLAQLLQLELALSLRDAAWARAALAGIDSRQRKRPELFLRTAYWTGAETGAGAEQAGAAAAPSAQAAQARDELAGQWQGWLQEHPDDAGAWQQLARIWAAQQQPLRAIRAEAEAQAARLDYPAAIDRLKAGQHMVRQLGAQADHVDASILQSRLAAIEQLHKASEDALKRLK</sequence>
<comment type="caution">
    <text evidence="10">The sequence shown here is derived from an EMBL/GenBank/DDBJ whole genome shotgun (WGS) entry which is preliminary data.</text>
</comment>
<keyword evidence="5" id="KW-0862">Zinc</keyword>
<dbReference type="Gene3D" id="3.30.2010.10">
    <property type="entry name" value="Metalloproteases ('zincins'), catalytic domain"/>
    <property type="match status" value="1"/>
</dbReference>
<evidence type="ECO:0000313" key="11">
    <source>
        <dbReference type="Proteomes" id="UP000218054"/>
    </source>
</evidence>
<dbReference type="GO" id="GO:0051603">
    <property type="term" value="P:proteolysis involved in protein catabolic process"/>
    <property type="evidence" value="ECO:0007669"/>
    <property type="project" value="TreeGrafter"/>
</dbReference>
<evidence type="ECO:0000256" key="8">
    <source>
        <dbReference type="SAM" id="Phobius"/>
    </source>
</evidence>
<keyword evidence="11" id="KW-1185">Reference proteome</keyword>
<keyword evidence="8" id="KW-0812">Transmembrane</keyword>
<dbReference type="Proteomes" id="UP000218054">
    <property type="component" value="Unassembled WGS sequence"/>
</dbReference>
<protein>
    <submittedName>
        <fullName evidence="10">Peptidase M48</fullName>
    </submittedName>
</protein>
<evidence type="ECO:0000256" key="7">
    <source>
        <dbReference type="SAM" id="MobiDB-lite"/>
    </source>
</evidence>
<feature type="compositionally biased region" description="Low complexity" evidence="7">
    <location>
        <begin position="18"/>
        <end position="28"/>
    </location>
</feature>
<feature type="region of interest" description="Disordered" evidence="7">
    <location>
        <begin position="1"/>
        <end position="28"/>
    </location>
</feature>
<comment type="cofactor">
    <cofactor evidence="1">
        <name>Zn(2+)</name>
        <dbReference type="ChEBI" id="CHEBI:29105"/>
    </cofactor>
</comment>
<dbReference type="AlphaFoldDB" id="A0A2A2AIV2"/>
<evidence type="ECO:0000256" key="1">
    <source>
        <dbReference type="ARBA" id="ARBA00001947"/>
    </source>
</evidence>
<evidence type="ECO:0000256" key="2">
    <source>
        <dbReference type="ARBA" id="ARBA00022670"/>
    </source>
</evidence>
<evidence type="ECO:0000256" key="4">
    <source>
        <dbReference type="ARBA" id="ARBA00022801"/>
    </source>
</evidence>
<keyword evidence="3" id="KW-0479">Metal-binding</keyword>
<dbReference type="GO" id="GO:0016020">
    <property type="term" value="C:membrane"/>
    <property type="evidence" value="ECO:0007669"/>
    <property type="project" value="TreeGrafter"/>
</dbReference>
<evidence type="ECO:0000256" key="6">
    <source>
        <dbReference type="ARBA" id="ARBA00023049"/>
    </source>
</evidence>
<organism evidence="10 11">
    <name type="scientific">Vandammella animalimorsus</name>
    <dbReference type="NCBI Taxonomy" id="2029117"/>
    <lineage>
        <taxon>Bacteria</taxon>
        <taxon>Pseudomonadati</taxon>
        <taxon>Pseudomonadota</taxon>
        <taxon>Betaproteobacteria</taxon>
        <taxon>Burkholderiales</taxon>
        <taxon>Comamonadaceae</taxon>
        <taxon>Vandammella</taxon>
    </lineage>
</organism>
<dbReference type="RefSeq" id="WP_095539220.1">
    <property type="nucleotide sequence ID" value="NZ_NSJB01000002.1"/>
</dbReference>
<feature type="domain" description="Peptidase M48" evidence="9">
    <location>
        <begin position="129"/>
        <end position="298"/>
    </location>
</feature>
<gene>
    <name evidence="10" type="ORF">CK625_05105</name>
</gene>
<keyword evidence="2" id="KW-0645">Protease</keyword>
<feature type="transmembrane region" description="Helical" evidence="8">
    <location>
        <begin position="37"/>
        <end position="56"/>
    </location>
</feature>
<evidence type="ECO:0000256" key="3">
    <source>
        <dbReference type="ARBA" id="ARBA00022723"/>
    </source>
</evidence>
<evidence type="ECO:0000259" key="9">
    <source>
        <dbReference type="Pfam" id="PF01435"/>
    </source>
</evidence>
<dbReference type="Pfam" id="PF01435">
    <property type="entry name" value="Peptidase_M48"/>
    <property type="match status" value="1"/>
</dbReference>